<dbReference type="Proteomes" id="UP000807353">
    <property type="component" value="Unassembled WGS sequence"/>
</dbReference>
<comment type="caution">
    <text evidence="1">The sequence shown here is derived from an EMBL/GenBank/DDBJ whole genome shotgun (WGS) entry which is preliminary data.</text>
</comment>
<gene>
    <name evidence="1" type="ORF">BDZ94DRAFT_1257595</name>
</gene>
<proteinExistence type="predicted"/>
<evidence type="ECO:0008006" key="3">
    <source>
        <dbReference type="Google" id="ProtNLM"/>
    </source>
</evidence>
<protein>
    <recommendedName>
        <fullName evidence="3">F-box domain-containing protein</fullName>
    </recommendedName>
</protein>
<reference evidence="1" key="1">
    <citation type="submission" date="2020-11" db="EMBL/GenBank/DDBJ databases">
        <authorList>
            <consortium name="DOE Joint Genome Institute"/>
            <person name="Ahrendt S."/>
            <person name="Riley R."/>
            <person name="Andreopoulos W."/>
            <person name="Labutti K."/>
            <person name="Pangilinan J."/>
            <person name="Ruiz-Duenas F.J."/>
            <person name="Barrasa J.M."/>
            <person name="Sanchez-Garcia M."/>
            <person name="Camarero S."/>
            <person name="Miyauchi S."/>
            <person name="Serrano A."/>
            <person name="Linde D."/>
            <person name="Babiker R."/>
            <person name="Drula E."/>
            <person name="Ayuso-Fernandez I."/>
            <person name="Pacheco R."/>
            <person name="Padilla G."/>
            <person name="Ferreira P."/>
            <person name="Barriuso J."/>
            <person name="Kellner H."/>
            <person name="Castanera R."/>
            <person name="Alfaro M."/>
            <person name="Ramirez L."/>
            <person name="Pisabarro A.G."/>
            <person name="Kuo A."/>
            <person name="Tritt A."/>
            <person name="Lipzen A."/>
            <person name="He G."/>
            <person name="Yan M."/>
            <person name="Ng V."/>
            <person name="Cullen D."/>
            <person name="Martin F."/>
            <person name="Rosso M.-N."/>
            <person name="Henrissat B."/>
            <person name="Hibbett D."/>
            <person name="Martinez A.T."/>
            <person name="Grigoriev I.V."/>
        </authorList>
    </citation>
    <scope>NUCLEOTIDE SEQUENCE</scope>
    <source>
        <strain evidence="1">CBS 247.69</strain>
    </source>
</reference>
<accession>A0A9P6CKH1</accession>
<dbReference type="OrthoDB" id="3070483at2759"/>
<evidence type="ECO:0000313" key="1">
    <source>
        <dbReference type="EMBL" id="KAF9463854.1"/>
    </source>
</evidence>
<dbReference type="Gene3D" id="1.20.1280.50">
    <property type="match status" value="1"/>
</dbReference>
<name>A0A9P6CKH1_9AGAR</name>
<keyword evidence="2" id="KW-1185">Reference proteome</keyword>
<dbReference type="EMBL" id="MU150258">
    <property type="protein sequence ID" value="KAF9463854.1"/>
    <property type="molecule type" value="Genomic_DNA"/>
</dbReference>
<organism evidence="1 2">
    <name type="scientific">Collybia nuda</name>
    <dbReference type="NCBI Taxonomy" id="64659"/>
    <lineage>
        <taxon>Eukaryota</taxon>
        <taxon>Fungi</taxon>
        <taxon>Dikarya</taxon>
        <taxon>Basidiomycota</taxon>
        <taxon>Agaricomycotina</taxon>
        <taxon>Agaricomycetes</taxon>
        <taxon>Agaricomycetidae</taxon>
        <taxon>Agaricales</taxon>
        <taxon>Tricholomatineae</taxon>
        <taxon>Clitocybaceae</taxon>
        <taxon>Collybia</taxon>
    </lineage>
</organism>
<sequence>MGPPKEQPTSWDKLLPSELITRIFGFAILEGLETGSTSVDSSALLFGRVSKRWREIAYSTPTFWTSISVNINHSATISRFAPGVRAWLLRAGALPLSVRLRVSCASERVFPQLALLTGEILSFSPQIRRLFIQVIFELPNPLAHHAVGTHNYVALGKGGFPILETMDLDCPFDRSDMVLPKILASAPALRDFSVMNYPETISKLPVPLAQLRRFVCGPHEPPTTAQDMVRRAPELEECRLGLALISAIAPSTMNGIVTLNHLRHLHIGPINVDLFLNGLSLPALTHLTFDGTLPNSQINLPFPLWHQESITAFLKRSQCALEQLSFSKTDLGPQDIEICVELASPTLKVLSVSNGPYWPAVVGATLLERLTAPTAGQEHKDVLCPLLERVEMHGGVLEREGYGSGMLDMLESRFYRDPAARDGVVQLKSAVVGGTFGPLQRKRMNKLKKDGLNLRFIPEGNSFLHIS</sequence>
<dbReference type="AlphaFoldDB" id="A0A9P6CKH1"/>
<evidence type="ECO:0000313" key="2">
    <source>
        <dbReference type="Proteomes" id="UP000807353"/>
    </source>
</evidence>